<comment type="caution">
    <text evidence="2">The sequence shown here is derived from an EMBL/GenBank/DDBJ whole genome shotgun (WGS) entry which is preliminary data.</text>
</comment>
<feature type="region of interest" description="Disordered" evidence="1">
    <location>
        <begin position="388"/>
        <end position="420"/>
    </location>
</feature>
<dbReference type="EMBL" id="JAUEPS010000029">
    <property type="protein sequence ID" value="KAK0452859.1"/>
    <property type="molecule type" value="Genomic_DNA"/>
</dbReference>
<sequence>MTTKQIFSPDDPTLQCICVLPHDDGWCHAACFGIYAGVNKPHEWSCWVCKGEGGSRRRGDEVDEEEERQTYVRIEQDILQLHSPSHSPHHIPAPQRRRTLTYLLHLPSSSNSVLPPTYTLHTAQRVDPGTFHIPYLSVVTSARSYVEDPLDGCAYARVPRVFVHLIPSHDDSDDCGAAPDDRLVSGAARWIRSGCYSNAEILANEDGGWDVHAIQELSAGDEIVLGDNAHPIHGSEEGRVEAVDALEGAFMTCACDGRMGCALEAVRRGDWKAGNLGPLVEKQRGFKTRARERGGVEIVPGKGKQKRKEVKRAVLPVEKATEQGGVVPPKMRKGQARMPTSPSPLSPADAFAKLSLISPIFWTENPTLIHDSLLASLVPQMLLRRRKQPGSTPDALSAESFENTSIDSPSTATSSSELPM</sequence>
<feature type="compositionally biased region" description="Low complexity" evidence="1">
    <location>
        <begin position="404"/>
        <end position="420"/>
    </location>
</feature>
<protein>
    <recommendedName>
        <fullName evidence="4">SET domain-containing protein</fullName>
    </recommendedName>
</protein>
<evidence type="ECO:0000313" key="2">
    <source>
        <dbReference type="EMBL" id="KAK0452859.1"/>
    </source>
</evidence>
<dbReference type="GeneID" id="85362990"/>
<dbReference type="Proteomes" id="UP001175211">
    <property type="component" value="Unassembled WGS sequence"/>
</dbReference>
<proteinExistence type="predicted"/>
<gene>
    <name evidence="2" type="ORF">EV420DRAFT_1697326</name>
</gene>
<evidence type="ECO:0000256" key="1">
    <source>
        <dbReference type="SAM" id="MobiDB-lite"/>
    </source>
</evidence>
<reference evidence="2" key="1">
    <citation type="submission" date="2023-06" db="EMBL/GenBank/DDBJ databases">
        <authorList>
            <consortium name="Lawrence Berkeley National Laboratory"/>
            <person name="Ahrendt S."/>
            <person name="Sahu N."/>
            <person name="Indic B."/>
            <person name="Wong-Bajracharya J."/>
            <person name="Merenyi Z."/>
            <person name="Ke H.-M."/>
            <person name="Monk M."/>
            <person name="Kocsube S."/>
            <person name="Drula E."/>
            <person name="Lipzen A."/>
            <person name="Balint B."/>
            <person name="Henrissat B."/>
            <person name="Andreopoulos B."/>
            <person name="Martin F.M."/>
            <person name="Harder C.B."/>
            <person name="Rigling D."/>
            <person name="Ford K.L."/>
            <person name="Foster G.D."/>
            <person name="Pangilinan J."/>
            <person name="Papanicolaou A."/>
            <person name="Barry K."/>
            <person name="LaButti K."/>
            <person name="Viragh M."/>
            <person name="Koriabine M."/>
            <person name="Yan M."/>
            <person name="Riley R."/>
            <person name="Champramary S."/>
            <person name="Plett K.L."/>
            <person name="Tsai I.J."/>
            <person name="Slot J."/>
            <person name="Sipos G."/>
            <person name="Plett J."/>
            <person name="Nagy L.G."/>
            <person name="Grigoriev I.V."/>
        </authorList>
    </citation>
    <scope>NUCLEOTIDE SEQUENCE</scope>
    <source>
        <strain evidence="2">CCBAS 213</strain>
    </source>
</reference>
<accession>A0AA39K464</accession>
<name>A0AA39K464_ARMTA</name>
<keyword evidence="3" id="KW-1185">Reference proteome</keyword>
<dbReference type="RefSeq" id="XP_060328195.1">
    <property type="nucleotide sequence ID" value="XM_060479442.1"/>
</dbReference>
<evidence type="ECO:0000313" key="3">
    <source>
        <dbReference type="Proteomes" id="UP001175211"/>
    </source>
</evidence>
<organism evidence="2 3">
    <name type="scientific">Armillaria tabescens</name>
    <name type="common">Ringless honey mushroom</name>
    <name type="synonym">Agaricus tabescens</name>
    <dbReference type="NCBI Taxonomy" id="1929756"/>
    <lineage>
        <taxon>Eukaryota</taxon>
        <taxon>Fungi</taxon>
        <taxon>Dikarya</taxon>
        <taxon>Basidiomycota</taxon>
        <taxon>Agaricomycotina</taxon>
        <taxon>Agaricomycetes</taxon>
        <taxon>Agaricomycetidae</taxon>
        <taxon>Agaricales</taxon>
        <taxon>Marasmiineae</taxon>
        <taxon>Physalacriaceae</taxon>
        <taxon>Desarmillaria</taxon>
    </lineage>
</organism>
<dbReference type="AlphaFoldDB" id="A0AA39K464"/>
<feature type="region of interest" description="Disordered" evidence="1">
    <location>
        <begin position="325"/>
        <end position="344"/>
    </location>
</feature>
<evidence type="ECO:0008006" key="4">
    <source>
        <dbReference type="Google" id="ProtNLM"/>
    </source>
</evidence>